<evidence type="ECO:0000313" key="17">
    <source>
        <dbReference type="Proteomes" id="UP000274922"/>
    </source>
</evidence>
<comment type="cofactor">
    <cofactor evidence="2">
        <name>Zn(2+)</name>
        <dbReference type="ChEBI" id="CHEBI:29105"/>
    </cofactor>
</comment>
<evidence type="ECO:0000256" key="13">
    <source>
        <dbReference type="SAM" id="MobiDB-lite"/>
    </source>
</evidence>
<name>A0A4P9XE29_9FUNG</name>
<dbReference type="InterPro" id="IPR029052">
    <property type="entry name" value="Metallo-depent_PP-like"/>
</dbReference>
<evidence type="ECO:0000256" key="10">
    <source>
        <dbReference type="ARBA" id="ARBA00023004"/>
    </source>
</evidence>
<dbReference type="AlphaFoldDB" id="A0A4P9XE29"/>
<protein>
    <recommendedName>
        <fullName evidence="18">Lariat debranching enzyme C-terminal domain-containing protein</fullName>
    </recommendedName>
</protein>
<feature type="domain" description="Calcineurin-like phosphoesterase" evidence="14">
    <location>
        <begin position="2"/>
        <end position="239"/>
    </location>
</feature>
<evidence type="ECO:0000256" key="7">
    <source>
        <dbReference type="ARBA" id="ARBA00022723"/>
    </source>
</evidence>
<dbReference type="InterPro" id="IPR004843">
    <property type="entry name" value="Calcineurin-like_PHP"/>
</dbReference>
<dbReference type="InterPro" id="IPR007708">
    <property type="entry name" value="DBR1_C"/>
</dbReference>
<gene>
    <name evidence="16" type="ORF">CXG81DRAFT_6740</name>
</gene>
<evidence type="ECO:0000256" key="8">
    <source>
        <dbReference type="ARBA" id="ARBA00022801"/>
    </source>
</evidence>
<dbReference type="Proteomes" id="UP000274922">
    <property type="component" value="Unassembled WGS sequence"/>
</dbReference>
<dbReference type="GO" id="GO:0046872">
    <property type="term" value="F:metal ion binding"/>
    <property type="evidence" value="ECO:0007669"/>
    <property type="project" value="UniProtKB-KW"/>
</dbReference>
<feature type="non-terminal residue" evidence="16">
    <location>
        <position position="1"/>
    </location>
</feature>
<dbReference type="SUPFAM" id="SSF56300">
    <property type="entry name" value="Metallo-dependent phosphatases"/>
    <property type="match status" value="1"/>
</dbReference>
<dbReference type="Pfam" id="PF00149">
    <property type="entry name" value="Metallophos"/>
    <property type="match status" value="1"/>
</dbReference>
<keyword evidence="10" id="KW-0408">Iron</keyword>
<dbReference type="InterPro" id="IPR041816">
    <property type="entry name" value="Dbr1_N"/>
</dbReference>
<accession>A0A4P9XE29</accession>
<dbReference type="STRING" id="1555241.A0A4P9XE29"/>
<keyword evidence="11" id="KW-0464">Manganese</keyword>
<evidence type="ECO:0000313" key="16">
    <source>
        <dbReference type="EMBL" id="RKP03796.1"/>
    </source>
</evidence>
<evidence type="ECO:0000256" key="3">
    <source>
        <dbReference type="ARBA" id="ARBA00001954"/>
    </source>
</evidence>
<keyword evidence="8" id="KW-0378">Hydrolase</keyword>
<evidence type="ECO:0000256" key="9">
    <source>
        <dbReference type="ARBA" id="ARBA00022833"/>
    </source>
</evidence>
<dbReference type="GO" id="GO:0005634">
    <property type="term" value="C:nucleus"/>
    <property type="evidence" value="ECO:0007669"/>
    <property type="project" value="UniProtKB-SubCell"/>
</dbReference>
<keyword evidence="6" id="KW-0507">mRNA processing</keyword>
<keyword evidence="12" id="KW-0539">Nucleus</keyword>
<evidence type="ECO:0000256" key="5">
    <source>
        <dbReference type="ARBA" id="ARBA00006045"/>
    </source>
</evidence>
<evidence type="ECO:0000256" key="4">
    <source>
        <dbReference type="ARBA" id="ARBA00004123"/>
    </source>
</evidence>
<proteinExistence type="inferred from homology"/>
<keyword evidence="9" id="KW-0862">Zinc</keyword>
<organism evidence="16 17">
    <name type="scientific">Caulochytrium protostelioides</name>
    <dbReference type="NCBI Taxonomy" id="1555241"/>
    <lineage>
        <taxon>Eukaryota</taxon>
        <taxon>Fungi</taxon>
        <taxon>Fungi incertae sedis</taxon>
        <taxon>Chytridiomycota</taxon>
        <taxon>Chytridiomycota incertae sedis</taxon>
        <taxon>Chytridiomycetes</taxon>
        <taxon>Caulochytriales</taxon>
        <taxon>Caulochytriaceae</taxon>
        <taxon>Caulochytrium</taxon>
    </lineage>
</organism>
<keyword evidence="7" id="KW-0479">Metal-binding</keyword>
<dbReference type="PANTHER" id="PTHR12849">
    <property type="entry name" value="RNA LARIAT DEBRANCHING ENZYME"/>
    <property type="match status" value="1"/>
</dbReference>
<evidence type="ECO:0000259" key="14">
    <source>
        <dbReference type="Pfam" id="PF00149"/>
    </source>
</evidence>
<feature type="non-terminal residue" evidence="16">
    <location>
        <position position="414"/>
    </location>
</feature>
<evidence type="ECO:0008006" key="18">
    <source>
        <dbReference type="Google" id="ProtNLM"/>
    </source>
</evidence>
<dbReference type="CDD" id="cd00844">
    <property type="entry name" value="MPP_Dbr1_N"/>
    <property type="match status" value="1"/>
</dbReference>
<sequence>VAVEGCCHGELPAIYAAVARESAAGPAPVDLLVVCGDFQAVRNAADLDAMAVPDKYKQLGSFWEYYTGRRRAPVLTVVIGGNHEASSYLWELHHGGWLAPNIYYLGAAGCVTFRGLRIAGSSGIYKSHDYEIGYPERPPFTDAGAVRSIYHTRRMNTWRLAQLAASTRGADGRPPSPIDLMLSHDWPARITDHGDAAALIRRKPFFRDEIHAGSLGSPPQRMLLDTLRPRHWFSAHLHCFFEAHVVHATAAATAATEALATETPATAPAATEAPAPSVVADLHPHGITVATDAATDSEHAPEAPAEAPMVKSPPSGALRSPERPSRPSRHRSSDGDASDDALAGEDADVFAAAPRDPPPAAADTTHFVALDKCLPRRRFLHVTSIPPRPGAPAGPLSHDREWLAVLAASHALLA</sequence>
<reference evidence="17" key="1">
    <citation type="journal article" date="2018" name="Nat. Microbiol.">
        <title>Leveraging single-cell genomics to expand the fungal tree of life.</title>
        <authorList>
            <person name="Ahrendt S.R."/>
            <person name="Quandt C.A."/>
            <person name="Ciobanu D."/>
            <person name="Clum A."/>
            <person name="Salamov A."/>
            <person name="Andreopoulos B."/>
            <person name="Cheng J.F."/>
            <person name="Woyke T."/>
            <person name="Pelin A."/>
            <person name="Henrissat B."/>
            <person name="Reynolds N.K."/>
            <person name="Benny G.L."/>
            <person name="Smith M.E."/>
            <person name="James T.Y."/>
            <person name="Grigoriev I.V."/>
        </authorList>
    </citation>
    <scope>NUCLEOTIDE SEQUENCE [LARGE SCALE GENOMIC DNA]</scope>
    <source>
        <strain evidence="17">ATCC 52028</strain>
    </source>
</reference>
<dbReference type="GO" id="GO:0008419">
    <property type="term" value="F:RNA lariat debranching enzyme activity"/>
    <property type="evidence" value="ECO:0007669"/>
    <property type="project" value="TreeGrafter"/>
</dbReference>
<dbReference type="GO" id="GO:0000398">
    <property type="term" value="P:mRNA splicing, via spliceosome"/>
    <property type="evidence" value="ECO:0007669"/>
    <property type="project" value="TreeGrafter"/>
</dbReference>
<evidence type="ECO:0000259" key="15">
    <source>
        <dbReference type="Pfam" id="PF05011"/>
    </source>
</evidence>
<dbReference type="OrthoDB" id="407609at2759"/>
<comment type="similarity">
    <text evidence="5">Belongs to the lariat debranching enzyme family.</text>
</comment>
<dbReference type="EMBL" id="ML014118">
    <property type="protein sequence ID" value="RKP03796.1"/>
    <property type="molecule type" value="Genomic_DNA"/>
</dbReference>
<evidence type="ECO:0000256" key="11">
    <source>
        <dbReference type="ARBA" id="ARBA00023211"/>
    </source>
</evidence>
<dbReference type="Pfam" id="PF05011">
    <property type="entry name" value="DBR1"/>
    <property type="match status" value="1"/>
</dbReference>
<comment type="subcellular location">
    <subcellularLocation>
        <location evidence="4">Nucleus</location>
    </subcellularLocation>
</comment>
<dbReference type="PANTHER" id="PTHR12849:SF0">
    <property type="entry name" value="LARIAT DEBRANCHING ENZYME"/>
    <property type="match status" value="1"/>
</dbReference>
<evidence type="ECO:0000256" key="2">
    <source>
        <dbReference type="ARBA" id="ARBA00001947"/>
    </source>
</evidence>
<evidence type="ECO:0000256" key="1">
    <source>
        <dbReference type="ARBA" id="ARBA00001936"/>
    </source>
</evidence>
<comment type="cofactor">
    <cofactor evidence="1">
        <name>Mn(2+)</name>
        <dbReference type="ChEBI" id="CHEBI:29035"/>
    </cofactor>
</comment>
<feature type="region of interest" description="Disordered" evidence="13">
    <location>
        <begin position="294"/>
        <end position="341"/>
    </location>
</feature>
<feature type="domain" description="Lariat debranching enzyme C-terminal" evidence="15">
    <location>
        <begin position="363"/>
        <end position="413"/>
    </location>
</feature>
<keyword evidence="17" id="KW-1185">Reference proteome</keyword>
<evidence type="ECO:0000256" key="6">
    <source>
        <dbReference type="ARBA" id="ARBA00022664"/>
    </source>
</evidence>
<comment type="cofactor">
    <cofactor evidence="3">
        <name>Fe(2+)</name>
        <dbReference type="ChEBI" id="CHEBI:29033"/>
    </cofactor>
</comment>
<evidence type="ECO:0000256" key="12">
    <source>
        <dbReference type="ARBA" id="ARBA00023242"/>
    </source>
</evidence>